<keyword evidence="1" id="KW-0812">Transmembrane</keyword>
<sequence length="714" mass="83422">MTDYIPVEKSENNLIVDVNNEPDYQPDSFKKTYNKKGNREGYITIAISFILWTLFYKLSLVGGDLGWIKDHLFLIGSLLFTSFLSYSVMLWRVAFLRISKRLKLLSYCLIIFSLVGFLIYDHGELFDYHGMYNFMVFCLFVFIGDGIAIIIYFWYKLFGRKKFIISFTSFILIIVVILIISLRHYMNIWGNGYLNKKIEEGGQNCKVRRPIPWFDLLPRGTQNFWTGSQSCAREEKFDAFFDSTEENKLVVSGCPKSEKITFMILPETRNLTFYQKQDDIFRESVMSLAEEKIYDYTEPINLPDIEAVYITCGEQSKLVTRLAGRRVEPQVDKVPKEKLNVLLMYFDAVSRRQFFRNLPKTVKKLESLNNSGIMHLNQFFRYGVIGFNTNRNSLGLFAGVQLERGKKGVPIWEDYRNHGYVAGAADDHCEDWDTNYNNRTEISLDHELIAPFCLPEYHERTGNPHGNFKGAYSIRRRCITGQYVHNYVLNYTRQFIDTYDSTNPWFFRSSFIEGHEGTAEVLSLMDDDLVNFFDGFTEEVLNHTAIFIMSDHGLHMGLSYLFSDQGRTEHKLPHLTTLIPEQFLNKYPELRTNLDNNEQKLISAFDIYATLRDVLDFDILHEPMEKTGEGIDILKAKINHKRSYNNLNYLNDYFEEMDRLNKKYQIHIEKRDKIIYGPAVENATIVWGNSLLRHVSENRTCEQIMISSEDCVCH</sequence>
<feature type="transmembrane region" description="Helical" evidence="1">
    <location>
        <begin position="132"/>
        <end position="155"/>
    </location>
</feature>
<keyword evidence="1" id="KW-0472">Membrane</keyword>
<feature type="transmembrane region" description="Helical" evidence="1">
    <location>
        <begin position="167"/>
        <end position="186"/>
    </location>
</feature>
<protein>
    <submittedName>
        <fullName evidence="2">DUF229-domain-containing protein</fullName>
    </submittedName>
</protein>
<reference evidence="2 3" key="2">
    <citation type="submission" date="2016-08" db="EMBL/GenBank/DDBJ databases">
        <title>Pervasive Adenine N6-methylation of Active Genes in Fungi.</title>
        <authorList>
            <consortium name="DOE Joint Genome Institute"/>
            <person name="Mondo S.J."/>
            <person name="Dannebaum R.O."/>
            <person name="Kuo R.C."/>
            <person name="Labutti K."/>
            <person name="Haridas S."/>
            <person name="Kuo A."/>
            <person name="Salamov A."/>
            <person name="Ahrendt S.R."/>
            <person name="Lipzen A."/>
            <person name="Sullivan W."/>
            <person name="Andreopoulos W.B."/>
            <person name="Clum A."/>
            <person name="Lindquist E."/>
            <person name="Daum C."/>
            <person name="Ramamoorthy G.K."/>
            <person name="Gryganskyi A."/>
            <person name="Culley D."/>
            <person name="Magnuson J.K."/>
            <person name="James T.Y."/>
            <person name="O'Malley M.A."/>
            <person name="Stajich J.E."/>
            <person name="Spatafora J.W."/>
            <person name="Visel A."/>
            <person name="Grigoriev I.V."/>
        </authorList>
    </citation>
    <scope>NUCLEOTIDE SEQUENCE [LARGE SCALE GENOMIC DNA]</scope>
    <source>
        <strain evidence="3">finn</strain>
    </source>
</reference>
<evidence type="ECO:0000313" key="2">
    <source>
        <dbReference type="EMBL" id="ORX56509.1"/>
    </source>
</evidence>
<dbReference type="EMBL" id="MCFH01000007">
    <property type="protein sequence ID" value="ORX56509.1"/>
    <property type="molecule type" value="Genomic_DNA"/>
</dbReference>
<name>A0A1Y1VHI8_9FUNG</name>
<evidence type="ECO:0000313" key="3">
    <source>
        <dbReference type="Proteomes" id="UP000193719"/>
    </source>
</evidence>
<dbReference type="PANTHER" id="PTHR10974">
    <property type="entry name" value="FI08016P-RELATED"/>
    <property type="match status" value="1"/>
</dbReference>
<reference evidence="2 3" key="1">
    <citation type="submission" date="2016-08" db="EMBL/GenBank/DDBJ databases">
        <title>Genomes of anaerobic fungi encode conserved fungal cellulosomes for biomass hydrolysis.</title>
        <authorList>
            <consortium name="DOE Joint Genome Institute"/>
            <person name="Haitjema C.H."/>
            <person name="Gilmore S.P."/>
            <person name="Henske J.K."/>
            <person name="Solomon K.V."/>
            <person name="De Groot R."/>
            <person name="Kuo A."/>
            <person name="Mondo S.J."/>
            <person name="Salamov A.A."/>
            <person name="Labutti K."/>
            <person name="Zhao Z."/>
            <person name="Chiniquy J."/>
            <person name="Barry K."/>
            <person name="Brewer H.M."/>
            <person name="Purvine S.O."/>
            <person name="Wright A.T."/>
            <person name="Boxma B."/>
            <person name="Van Alen T."/>
            <person name="Hackstein J.H."/>
            <person name="Baker S.E."/>
            <person name="Grigoriev I.V."/>
            <person name="O'Malley M.A."/>
        </authorList>
    </citation>
    <scope>NUCLEOTIDE SEQUENCE [LARGE SCALE GENOMIC DNA]</scope>
    <source>
        <strain evidence="3">finn</strain>
    </source>
</reference>
<dbReference type="PANTHER" id="PTHR10974:SF1">
    <property type="entry name" value="FI08016P-RELATED"/>
    <property type="match status" value="1"/>
</dbReference>
<dbReference type="Gene3D" id="3.40.720.10">
    <property type="entry name" value="Alkaline Phosphatase, subunit A"/>
    <property type="match status" value="1"/>
</dbReference>
<feature type="transmembrane region" description="Helical" evidence="1">
    <location>
        <begin position="41"/>
        <end position="59"/>
    </location>
</feature>
<organism evidence="2 3">
    <name type="scientific">Piromyces finnis</name>
    <dbReference type="NCBI Taxonomy" id="1754191"/>
    <lineage>
        <taxon>Eukaryota</taxon>
        <taxon>Fungi</taxon>
        <taxon>Fungi incertae sedis</taxon>
        <taxon>Chytridiomycota</taxon>
        <taxon>Chytridiomycota incertae sedis</taxon>
        <taxon>Neocallimastigomycetes</taxon>
        <taxon>Neocallimastigales</taxon>
        <taxon>Neocallimastigaceae</taxon>
        <taxon>Piromyces</taxon>
    </lineage>
</organism>
<dbReference type="STRING" id="1754191.A0A1Y1VHI8"/>
<dbReference type="AlphaFoldDB" id="A0A1Y1VHI8"/>
<comment type="caution">
    <text evidence="2">The sequence shown here is derived from an EMBL/GenBank/DDBJ whole genome shotgun (WGS) entry which is preliminary data.</text>
</comment>
<dbReference type="SUPFAM" id="SSF53649">
    <property type="entry name" value="Alkaline phosphatase-like"/>
    <property type="match status" value="1"/>
</dbReference>
<gene>
    <name evidence="2" type="ORF">BCR36DRAFT_345662</name>
</gene>
<dbReference type="InterPro" id="IPR004245">
    <property type="entry name" value="DUF229"/>
</dbReference>
<proteinExistence type="predicted"/>
<dbReference type="GO" id="GO:0005615">
    <property type="term" value="C:extracellular space"/>
    <property type="evidence" value="ECO:0007669"/>
    <property type="project" value="TreeGrafter"/>
</dbReference>
<evidence type="ECO:0000256" key="1">
    <source>
        <dbReference type="SAM" id="Phobius"/>
    </source>
</evidence>
<feature type="transmembrane region" description="Helical" evidence="1">
    <location>
        <begin position="71"/>
        <end position="92"/>
    </location>
</feature>
<feature type="transmembrane region" description="Helical" evidence="1">
    <location>
        <begin position="104"/>
        <end position="120"/>
    </location>
</feature>
<dbReference type="Proteomes" id="UP000193719">
    <property type="component" value="Unassembled WGS sequence"/>
</dbReference>
<accession>A0A1Y1VHI8</accession>
<keyword evidence="3" id="KW-1185">Reference proteome</keyword>
<dbReference type="OrthoDB" id="413313at2759"/>
<dbReference type="Pfam" id="PF02995">
    <property type="entry name" value="DUF229"/>
    <property type="match status" value="1"/>
</dbReference>
<dbReference type="InterPro" id="IPR017850">
    <property type="entry name" value="Alkaline_phosphatase_core_sf"/>
</dbReference>
<keyword evidence="1" id="KW-1133">Transmembrane helix</keyword>